<dbReference type="EMBL" id="VTPC01088575">
    <property type="protein sequence ID" value="KAF2886139.1"/>
    <property type="molecule type" value="Genomic_DNA"/>
</dbReference>
<keyword evidence="3" id="KW-1185">Reference proteome</keyword>
<evidence type="ECO:0000313" key="2">
    <source>
        <dbReference type="EMBL" id="KAF2886139.1"/>
    </source>
</evidence>
<dbReference type="Proteomes" id="UP000801492">
    <property type="component" value="Unassembled WGS sequence"/>
</dbReference>
<evidence type="ECO:0000256" key="1">
    <source>
        <dbReference type="SAM" id="SignalP"/>
    </source>
</evidence>
<keyword evidence="1" id="KW-0732">Signal</keyword>
<accession>A0A8K0G4X8</accession>
<dbReference type="OrthoDB" id="6776414at2759"/>
<reference evidence="2" key="1">
    <citation type="submission" date="2019-08" db="EMBL/GenBank/DDBJ databases">
        <title>The genome of the North American firefly Photinus pyralis.</title>
        <authorList>
            <consortium name="Photinus pyralis genome working group"/>
            <person name="Fallon T.R."/>
            <person name="Sander Lower S.E."/>
            <person name="Weng J.-K."/>
        </authorList>
    </citation>
    <scope>NUCLEOTIDE SEQUENCE</scope>
    <source>
        <strain evidence="2">TRF0915ILg1</strain>
        <tissue evidence="2">Whole body</tissue>
    </source>
</reference>
<protein>
    <submittedName>
        <fullName evidence="2">Uncharacterized protein</fullName>
    </submittedName>
</protein>
<proteinExistence type="predicted"/>
<dbReference type="AlphaFoldDB" id="A0A8K0G4X8"/>
<comment type="caution">
    <text evidence="2">The sequence shown here is derived from an EMBL/GenBank/DDBJ whole genome shotgun (WGS) entry which is preliminary data.</text>
</comment>
<feature type="signal peptide" evidence="1">
    <location>
        <begin position="1"/>
        <end position="18"/>
    </location>
</feature>
<feature type="chain" id="PRO_5035449632" evidence="1">
    <location>
        <begin position="19"/>
        <end position="169"/>
    </location>
</feature>
<evidence type="ECO:0000313" key="3">
    <source>
        <dbReference type="Proteomes" id="UP000801492"/>
    </source>
</evidence>
<sequence length="169" mass="15817">MNTLTVAIFACLAVYASAKPSGLWGHGHGHLPVVGASGIVSSGGAAGPAGVVNGHGAVGPSGIANAVGHAGVWGAGVWGGHDDGQWHGEGLLASQDWAGHGVHHGAIVAPGAAVIAPAAAAVVGHGLGLGLGHGLGLGLGHGAVVAGPAGAVISHGVHGAIGIHGHGHW</sequence>
<gene>
    <name evidence="2" type="ORF">ILUMI_20034</name>
</gene>
<name>A0A8K0G4X8_IGNLU</name>
<organism evidence="2 3">
    <name type="scientific">Ignelater luminosus</name>
    <name type="common">Cucubano</name>
    <name type="synonym">Pyrophorus luminosus</name>
    <dbReference type="NCBI Taxonomy" id="2038154"/>
    <lineage>
        <taxon>Eukaryota</taxon>
        <taxon>Metazoa</taxon>
        <taxon>Ecdysozoa</taxon>
        <taxon>Arthropoda</taxon>
        <taxon>Hexapoda</taxon>
        <taxon>Insecta</taxon>
        <taxon>Pterygota</taxon>
        <taxon>Neoptera</taxon>
        <taxon>Endopterygota</taxon>
        <taxon>Coleoptera</taxon>
        <taxon>Polyphaga</taxon>
        <taxon>Elateriformia</taxon>
        <taxon>Elateroidea</taxon>
        <taxon>Elateridae</taxon>
        <taxon>Agrypninae</taxon>
        <taxon>Pyrophorini</taxon>
        <taxon>Ignelater</taxon>
    </lineage>
</organism>